<accession>X1J428</accession>
<dbReference type="EMBL" id="BARU01033187">
    <property type="protein sequence ID" value="GAH64518.1"/>
    <property type="molecule type" value="Genomic_DNA"/>
</dbReference>
<proteinExistence type="predicted"/>
<protein>
    <submittedName>
        <fullName evidence="1">Uncharacterized protein</fullName>
    </submittedName>
</protein>
<dbReference type="AlphaFoldDB" id="X1J428"/>
<gene>
    <name evidence="1" type="ORF">S03H2_52246</name>
</gene>
<name>X1J428_9ZZZZ</name>
<reference evidence="1" key="1">
    <citation type="journal article" date="2014" name="Front. Microbiol.">
        <title>High frequency of phylogenetically diverse reductive dehalogenase-homologous genes in deep subseafloor sedimentary metagenomes.</title>
        <authorList>
            <person name="Kawai M."/>
            <person name="Futagami T."/>
            <person name="Toyoda A."/>
            <person name="Takaki Y."/>
            <person name="Nishi S."/>
            <person name="Hori S."/>
            <person name="Arai W."/>
            <person name="Tsubouchi T."/>
            <person name="Morono Y."/>
            <person name="Uchiyama I."/>
            <person name="Ito T."/>
            <person name="Fujiyama A."/>
            <person name="Inagaki F."/>
            <person name="Takami H."/>
        </authorList>
    </citation>
    <scope>NUCLEOTIDE SEQUENCE</scope>
    <source>
        <strain evidence="1">Expedition CK06-06</strain>
    </source>
</reference>
<comment type="caution">
    <text evidence="1">The sequence shown here is derived from an EMBL/GenBank/DDBJ whole genome shotgun (WGS) entry which is preliminary data.</text>
</comment>
<evidence type="ECO:0000313" key="1">
    <source>
        <dbReference type="EMBL" id="GAH64518.1"/>
    </source>
</evidence>
<organism evidence="1">
    <name type="scientific">marine sediment metagenome</name>
    <dbReference type="NCBI Taxonomy" id="412755"/>
    <lineage>
        <taxon>unclassified sequences</taxon>
        <taxon>metagenomes</taxon>
        <taxon>ecological metagenomes</taxon>
    </lineage>
</organism>
<feature type="non-terminal residue" evidence="1">
    <location>
        <position position="1"/>
    </location>
</feature>
<sequence length="36" mass="4097">ISGSLHPTSEAYKLCADVVLRFTDKEECLVRFRAKI</sequence>